<dbReference type="EMBL" id="PGEZ01000001">
    <property type="protein sequence ID" value="PJJ55953.1"/>
    <property type="molecule type" value="Genomic_DNA"/>
</dbReference>
<keyword evidence="3" id="KW-1185">Reference proteome</keyword>
<dbReference type="InterPro" id="IPR016602">
    <property type="entry name" value="UCP012666"/>
</dbReference>
<dbReference type="InterPro" id="IPR050141">
    <property type="entry name" value="GCL_type2/YbdK_subfam"/>
</dbReference>
<dbReference type="InterPro" id="IPR014746">
    <property type="entry name" value="Gln_synth/guanido_kin_cat_dom"/>
</dbReference>
<proteinExistence type="predicted"/>
<protein>
    <submittedName>
        <fullName evidence="2">Glutamate-cysteine ligase</fullName>
    </submittedName>
</protein>
<dbReference type="AlphaFoldDB" id="A0A0B2BD17"/>
<name>A0A0B2BD17_9ACTN</name>
<dbReference type="RefSeq" id="WP_039352551.1">
    <property type="nucleotide sequence ID" value="NZ_PGEZ01000001.1"/>
</dbReference>
<dbReference type="PANTHER" id="PTHR36510:SF3">
    <property type="entry name" value="CONSERVED PROTEIN"/>
    <property type="match status" value="1"/>
</dbReference>
<comment type="catalytic activity">
    <reaction evidence="1">
        <text>L-cysteine + L-glutamate + ATP = gamma-L-glutamyl-L-cysteine + ADP + phosphate + H(+)</text>
        <dbReference type="Rhea" id="RHEA:13285"/>
        <dbReference type="ChEBI" id="CHEBI:15378"/>
        <dbReference type="ChEBI" id="CHEBI:29985"/>
        <dbReference type="ChEBI" id="CHEBI:30616"/>
        <dbReference type="ChEBI" id="CHEBI:35235"/>
        <dbReference type="ChEBI" id="CHEBI:43474"/>
        <dbReference type="ChEBI" id="CHEBI:58173"/>
        <dbReference type="ChEBI" id="CHEBI:456216"/>
        <dbReference type="EC" id="6.3.2.2"/>
    </reaction>
</comment>
<keyword evidence="2" id="KW-0436">Ligase</keyword>
<evidence type="ECO:0000256" key="1">
    <source>
        <dbReference type="ARBA" id="ARBA00048819"/>
    </source>
</evidence>
<dbReference type="PANTHER" id="PTHR36510">
    <property type="entry name" value="GLUTAMATE--CYSTEINE LIGASE 2-RELATED"/>
    <property type="match status" value="1"/>
</dbReference>
<dbReference type="SUPFAM" id="SSF55931">
    <property type="entry name" value="Glutamine synthetase/guanido kinase"/>
    <property type="match status" value="1"/>
</dbReference>
<dbReference type="Proteomes" id="UP000230842">
    <property type="component" value="Unassembled WGS sequence"/>
</dbReference>
<organism evidence="2 3">
    <name type="scientific">Mumia flava</name>
    <dbReference type="NCBI Taxonomy" id="1348852"/>
    <lineage>
        <taxon>Bacteria</taxon>
        <taxon>Bacillati</taxon>
        <taxon>Actinomycetota</taxon>
        <taxon>Actinomycetes</taxon>
        <taxon>Propionibacteriales</taxon>
        <taxon>Nocardioidaceae</taxon>
        <taxon>Mumia</taxon>
    </lineage>
</organism>
<evidence type="ECO:0000313" key="2">
    <source>
        <dbReference type="EMBL" id="PJJ55953.1"/>
    </source>
</evidence>
<dbReference type="Pfam" id="PF04107">
    <property type="entry name" value="GCS2"/>
    <property type="match status" value="1"/>
</dbReference>
<accession>A0A0B2BD17</accession>
<reference evidence="2 3" key="1">
    <citation type="submission" date="2017-11" db="EMBL/GenBank/DDBJ databases">
        <title>Genomic Encyclopedia of Archaeal and Bacterial Type Strains, Phase II (KMG-II): From Individual Species to Whole Genera.</title>
        <authorList>
            <person name="Goeker M."/>
        </authorList>
    </citation>
    <scope>NUCLEOTIDE SEQUENCE [LARGE SCALE GENOMIC DNA]</scope>
    <source>
        <strain evidence="2 3">DSM 27763</strain>
    </source>
</reference>
<dbReference type="GO" id="GO:0016879">
    <property type="term" value="F:ligase activity, forming carbon-nitrogen bonds"/>
    <property type="evidence" value="ECO:0007669"/>
    <property type="project" value="TreeGrafter"/>
</dbReference>
<dbReference type="Gene3D" id="3.30.590.20">
    <property type="match status" value="1"/>
</dbReference>
<sequence length="492" mass="54639">MGQDVDDQVFSREDRTAFREKVRSCLDVFSRMLRDTRFDAARPLTGIEIELNLVDESGEPALRNAEVLEEIADEDFQTELGQFNLEINIDPRPLDADGLGSYEKTIRDDLNHAEQRAAGIGAHLLMIGIMPTLGPGHITPTTISANPRYALLSEQILAARGEDIALAIDGAERLRSTADSIMPEAACTSVQLHLQVGPDEFADHWNAAQAIAGIQLAVGANSPFALGKQLWAETRIPMFEQATDTRSEELKAQGVRPRVWFGERWVTSIFDLFEENVRYFPALLPVLDDEDPAAVLAAGDVPRLAELTLHNGTIYRWNRPIYAVVGDQPHLRVENRVLPAGPTVVDTVANAAFFFGLVRTLSMADRPLWTQMSFSAAEENFHHGARDGIEAQVYWPGVGTVGASELVLRRLLPLAADGLDTFGVDPAERDRYLGIIEQRCLTGRNGTTWQVATFDRLRASGISERAEVLRQLTHEYRERMHSNEPVHTWDVG</sequence>
<evidence type="ECO:0000313" key="3">
    <source>
        <dbReference type="Proteomes" id="UP000230842"/>
    </source>
</evidence>
<dbReference type="OrthoDB" id="240589at2"/>
<dbReference type="InterPro" id="IPR006336">
    <property type="entry name" value="GCS2"/>
</dbReference>
<dbReference type="PIRSF" id="PIRSF012666">
    <property type="entry name" value="UCP012666"/>
    <property type="match status" value="1"/>
</dbReference>
<gene>
    <name evidence="2" type="ORF">CLV56_0156</name>
</gene>
<comment type="caution">
    <text evidence="2">The sequence shown here is derived from an EMBL/GenBank/DDBJ whole genome shotgun (WGS) entry which is preliminary data.</text>
</comment>